<dbReference type="Proteomes" id="UP000197097">
    <property type="component" value="Unassembled WGS sequence"/>
</dbReference>
<evidence type="ECO:0000313" key="1">
    <source>
        <dbReference type="EMBL" id="OWR01421.1"/>
    </source>
</evidence>
<name>A0A246K5X3_9SPHN</name>
<proteinExistence type="predicted"/>
<dbReference type="RefSeq" id="WP_088471231.1">
    <property type="nucleotide sequence ID" value="NZ_NISJ01000001.1"/>
</dbReference>
<dbReference type="EMBL" id="NISJ01000001">
    <property type="protein sequence ID" value="OWR01421.1"/>
    <property type="molecule type" value="Genomic_DNA"/>
</dbReference>
<reference evidence="1 2" key="1">
    <citation type="journal article" date="2002" name="Int. J. Syst. Evol. Microbiol.">
        <title>Sphingopyxis witflariensis sp. nov., isolated from activated sludge.</title>
        <authorList>
            <person name="Kampfer P."/>
            <person name="Witzenberger R."/>
            <person name="Denner E.B."/>
            <person name="Busse H.J."/>
            <person name="Neef A."/>
        </authorList>
    </citation>
    <scope>NUCLEOTIDE SEQUENCE [LARGE SCALE GENOMIC DNA]</scope>
    <source>
        <strain evidence="1 2">DSM 14551</strain>
    </source>
</reference>
<comment type="caution">
    <text evidence="1">The sequence shown here is derived from an EMBL/GenBank/DDBJ whole genome shotgun (WGS) entry which is preliminary data.</text>
</comment>
<organism evidence="1 2">
    <name type="scientific">Sphingopyxis witflariensis</name>
    <dbReference type="NCBI Taxonomy" id="173675"/>
    <lineage>
        <taxon>Bacteria</taxon>
        <taxon>Pseudomonadati</taxon>
        <taxon>Pseudomonadota</taxon>
        <taxon>Alphaproteobacteria</taxon>
        <taxon>Sphingomonadales</taxon>
        <taxon>Sphingomonadaceae</taxon>
        <taxon>Sphingopyxis</taxon>
    </lineage>
</organism>
<protein>
    <submittedName>
        <fullName evidence="1">Uncharacterized protein</fullName>
    </submittedName>
</protein>
<accession>A0A246K5X3</accession>
<sequence>MGAKCRIGLGAADPNQTVKLFAVYNTSHNSLYVLAPDLKAAMSIAHSANHIHGVFDRKDRTYPHGQEVRAPFGEQMAASWGLVELAIERRLQGTVHFDGAEVWVGKEVIKE</sequence>
<evidence type="ECO:0000313" key="2">
    <source>
        <dbReference type="Proteomes" id="UP000197097"/>
    </source>
</evidence>
<gene>
    <name evidence="1" type="ORF">CDQ91_03225</name>
</gene>
<keyword evidence="2" id="KW-1185">Reference proteome</keyword>
<dbReference type="AlphaFoldDB" id="A0A246K5X3"/>